<dbReference type="PANTHER" id="PTHR31633:SF1">
    <property type="entry name" value="H_ACA RIBONUCLEOPROTEIN COMPLEX NON-CORE SUBUNIT NAF1"/>
    <property type="match status" value="1"/>
</dbReference>
<evidence type="ECO:0000256" key="4">
    <source>
        <dbReference type="ARBA" id="ARBA00022517"/>
    </source>
</evidence>
<feature type="compositionally biased region" description="Basic residues" evidence="11">
    <location>
        <begin position="394"/>
        <end position="409"/>
    </location>
</feature>
<feature type="compositionally biased region" description="Acidic residues" evidence="11">
    <location>
        <begin position="165"/>
        <end position="175"/>
    </location>
</feature>
<feature type="region of interest" description="Disordered" evidence="11">
    <location>
        <begin position="33"/>
        <end position="60"/>
    </location>
</feature>
<evidence type="ECO:0000313" key="13">
    <source>
        <dbReference type="RefSeq" id="XP_029014211.1"/>
    </source>
</evidence>
<evidence type="ECO:0000256" key="5">
    <source>
        <dbReference type="ARBA" id="ARBA00022552"/>
    </source>
</evidence>
<dbReference type="PANTHER" id="PTHR31633">
    <property type="entry name" value="H/ACA RIBONUCLEOPROTEIN COMPLEX NON-CORE SUBUNIT NAF1"/>
    <property type="match status" value="1"/>
</dbReference>
<feature type="region of interest" description="Disordered" evidence="11">
    <location>
        <begin position="165"/>
        <end position="204"/>
    </location>
</feature>
<keyword evidence="7" id="KW-0694">RNA-binding</keyword>
<accession>A0A6P7N437</accession>
<keyword evidence="4" id="KW-0690">Ribosome biogenesis</keyword>
<dbReference type="AlphaFoldDB" id="A0A6P7N437"/>
<dbReference type="RefSeq" id="XP_029014211.1">
    <property type="nucleotide sequence ID" value="XM_029158378.3"/>
</dbReference>
<keyword evidence="12" id="KW-1185">Reference proteome</keyword>
<keyword evidence="8" id="KW-0539">Nucleus</keyword>
<dbReference type="InParanoid" id="A0A6P7N437"/>
<dbReference type="FunFam" id="2.40.10.230:FF:000002">
    <property type="entry name" value="H/ACA ribonucleoprotein complex non-core subunit NAF1"/>
    <property type="match status" value="1"/>
</dbReference>
<reference evidence="13" key="1">
    <citation type="submission" date="2025-08" db="UniProtKB">
        <authorList>
            <consortium name="RefSeq"/>
        </authorList>
    </citation>
    <scope>IDENTIFICATION</scope>
</reference>
<proteinExistence type="inferred from homology"/>
<evidence type="ECO:0000256" key="7">
    <source>
        <dbReference type="ARBA" id="ARBA00022884"/>
    </source>
</evidence>
<dbReference type="InterPro" id="IPR040309">
    <property type="entry name" value="Naf1"/>
</dbReference>
<feature type="compositionally biased region" description="Polar residues" evidence="11">
    <location>
        <begin position="33"/>
        <end position="44"/>
    </location>
</feature>
<gene>
    <name evidence="13" type="primary">naf1</name>
</gene>
<sequence length="487" mass="53977">MNILRKHFEVPEEEEMEVTVATQLESLIVTVDSSDLSSNTQRESTAAALSLDSKDEEEMEVNAKTKQKELGETTDDVASSCSKQADAGEAASLAHVCRTEDCDHNELKDADRKDLQMTNLEEKDFTGTTQTESAAGPICDYADTLLSTQTPPEVGLYGVCRTDDFDSYDSEESDSDSSSSSSSSSPSAPVVDDDDDVGLNQSAPIKTRDEVLLEELPAVEEVAVSLPEDAELEPVGTVSSILQQLVVIQSLKDTPALTDESIIFTSDRLAVGKVFEVFGPVSSPLYILRFNSAEQISSKGLMEGLTLYYAPAIREYTGYILTQQLKLLKGSDASWKNDQEPPEEALDYSDDEKEHEAKRRVKNKRMRDNNSADNPNKDYQQQQKPRQLDFKGFLSRRPRSPFRQQHLRSRQPPFQPSTPPPRHTEMPPMYLPAPCPYPPPPAIHYPPPGFPLCPPPPFFNPSLSSPFWPPNSILFSDFPPPPPPPPQ</sequence>
<feature type="compositionally biased region" description="Low complexity" evidence="11">
    <location>
        <begin position="176"/>
        <end position="190"/>
    </location>
</feature>
<dbReference type="Pfam" id="PF04410">
    <property type="entry name" value="Gar1"/>
    <property type="match status" value="1"/>
</dbReference>
<evidence type="ECO:0000256" key="1">
    <source>
        <dbReference type="ARBA" id="ARBA00004123"/>
    </source>
</evidence>
<dbReference type="SUPFAM" id="SSF50447">
    <property type="entry name" value="Translation proteins"/>
    <property type="match status" value="1"/>
</dbReference>
<dbReference type="GO" id="GO:0001522">
    <property type="term" value="P:pseudouridine synthesis"/>
    <property type="evidence" value="ECO:0007669"/>
    <property type="project" value="InterPro"/>
</dbReference>
<name>A0A6P7N437_BETSP</name>
<dbReference type="GO" id="GO:0005634">
    <property type="term" value="C:nucleus"/>
    <property type="evidence" value="ECO:0007669"/>
    <property type="project" value="UniProtKB-SubCell"/>
</dbReference>
<feature type="compositionally biased region" description="Acidic residues" evidence="11">
    <location>
        <begin position="340"/>
        <end position="351"/>
    </location>
</feature>
<dbReference type="GO" id="GO:0005732">
    <property type="term" value="C:sno(s)RNA-containing ribonucleoprotein complex"/>
    <property type="evidence" value="ECO:0007669"/>
    <property type="project" value="InterPro"/>
</dbReference>
<organism evidence="12 13">
    <name type="scientific">Betta splendens</name>
    <name type="common">Siamese fighting fish</name>
    <dbReference type="NCBI Taxonomy" id="158456"/>
    <lineage>
        <taxon>Eukaryota</taxon>
        <taxon>Metazoa</taxon>
        <taxon>Chordata</taxon>
        <taxon>Craniata</taxon>
        <taxon>Vertebrata</taxon>
        <taxon>Euteleostomi</taxon>
        <taxon>Actinopterygii</taxon>
        <taxon>Neopterygii</taxon>
        <taxon>Teleostei</taxon>
        <taxon>Neoteleostei</taxon>
        <taxon>Acanthomorphata</taxon>
        <taxon>Anabantaria</taxon>
        <taxon>Anabantiformes</taxon>
        <taxon>Anabantoidei</taxon>
        <taxon>Osphronemidae</taxon>
        <taxon>Betta</taxon>
    </lineage>
</organism>
<comment type="subunit">
    <text evidence="10">During assembly of the complex, component of the small nucleolar ribonucleoprotein particles containing H/ACA-type snoRNAs (H/ACA snoRNPs) which contains NOLA2/NHP2, NOLA3/NOP10, NAF1 and DKC1/NOLA4. Interacts directly with DKC1/NOLA4.</text>
</comment>
<feature type="region of interest" description="Disordered" evidence="11">
    <location>
        <begin position="333"/>
        <end position="427"/>
    </location>
</feature>
<evidence type="ECO:0000256" key="3">
    <source>
        <dbReference type="ARBA" id="ARBA00021438"/>
    </source>
</evidence>
<dbReference type="GO" id="GO:0043489">
    <property type="term" value="P:RNA stabilization"/>
    <property type="evidence" value="ECO:0007669"/>
    <property type="project" value="UniProtKB-ARBA"/>
</dbReference>
<keyword evidence="6" id="KW-0597">Phosphoprotein</keyword>
<feature type="compositionally biased region" description="Polar residues" evidence="11">
    <location>
        <begin position="369"/>
        <end position="385"/>
    </location>
</feature>
<evidence type="ECO:0000256" key="2">
    <source>
        <dbReference type="ARBA" id="ARBA00009801"/>
    </source>
</evidence>
<dbReference type="InterPro" id="IPR007504">
    <property type="entry name" value="H/ACA_rnp_Gar1/Naf1"/>
</dbReference>
<keyword evidence="13" id="KW-0687">Ribonucleoprotein</keyword>
<dbReference type="GO" id="GO:0003723">
    <property type="term" value="F:RNA binding"/>
    <property type="evidence" value="ECO:0007669"/>
    <property type="project" value="UniProtKB-KW"/>
</dbReference>
<comment type="similarity">
    <text evidence="2">Belongs to the NAF1 family.</text>
</comment>
<dbReference type="GO" id="GO:0000493">
    <property type="term" value="P:box H/ACA snoRNP assembly"/>
    <property type="evidence" value="ECO:0007669"/>
    <property type="project" value="InterPro"/>
</dbReference>
<comment type="subcellular location">
    <subcellularLocation>
        <location evidence="1">Nucleus</location>
    </subcellularLocation>
</comment>
<dbReference type="KEGG" id="bspl:114860087"/>
<dbReference type="GeneID" id="114860087"/>
<dbReference type="GO" id="GO:0006364">
    <property type="term" value="P:rRNA processing"/>
    <property type="evidence" value="ECO:0007669"/>
    <property type="project" value="UniProtKB-KW"/>
</dbReference>
<dbReference type="Proteomes" id="UP000515150">
    <property type="component" value="Chromosome 1"/>
</dbReference>
<protein>
    <recommendedName>
        <fullName evidence="3">H/ACA ribonucleoprotein complex non-core subunit NAF1</fullName>
    </recommendedName>
</protein>
<evidence type="ECO:0000256" key="10">
    <source>
        <dbReference type="ARBA" id="ARBA00063185"/>
    </source>
</evidence>
<evidence type="ECO:0000313" key="12">
    <source>
        <dbReference type="Proteomes" id="UP000515150"/>
    </source>
</evidence>
<evidence type="ECO:0000256" key="6">
    <source>
        <dbReference type="ARBA" id="ARBA00022553"/>
    </source>
</evidence>
<evidence type="ECO:0000256" key="9">
    <source>
        <dbReference type="ARBA" id="ARBA00057529"/>
    </source>
</evidence>
<dbReference type="OrthoDB" id="21550at2759"/>
<evidence type="ECO:0000256" key="11">
    <source>
        <dbReference type="SAM" id="MobiDB-lite"/>
    </source>
</evidence>
<evidence type="ECO:0000256" key="8">
    <source>
        <dbReference type="ARBA" id="ARBA00023242"/>
    </source>
</evidence>
<dbReference type="CTD" id="92345"/>
<keyword evidence="5" id="KW-0698">rRNA processing</keyword>
<dbReference type="InterPro" id="IPR009000">
    <property type="entry name" value="Transl_B-barrel_sf"/>
</dbReference>
<comment type="function">
    <text evidence="9">RNA-binding protein required for the maturation of box H/ACA snoRNPs complex and ribosome biogenesis. During assembly of the H/ACA snoRNPs complex, it associates with the complex and disappears during maturation of the complex and is replaced by NOLA1/GAR1 to yield mature H/ACA snoRNPs complex. Probably competes with NOLA1/GAR1 for binding with DKC1/NOLA4.</text>
</comment>
<dbReference type="InterPro" id="IPR038664">
    <property type="entry name" value="Gar1/Naf1_Cbf5-bd_sf"/>
</dbReference>
<dbReference type="Gene3D" id="2.40.10.230">
    <property type="entry name" value="Probable tRNA pseudouridine synthase domain"/>
    <property type="match status" value="1"/>
</dbReference>